<keyword evidence="1" id="KW-0732">Signal</keyword>
<comment type="caution">
    <text evidence="3">The sequence shown here is derived from an EMBL/GenBank/DDBJ whole genome shotgun (WGS) entry which is preliminary data.</text>
</comment>
<evidence type="ECO:0000256" key="1">
    <source>
        <dbReference type="SAM" id="SignalP"/>
    </source>
</evidence>
<evidence type="ECO:0000259" key="2">
    <source>
        <dbReference type="Pfam" id="PF14200"/>
    </source>
</evidence>
<protein>
    <submittedName>
        <fullName evidence="3">RICIN domain-containing protein</fullName>
    </submittedName>
</protein>
<keyword evidence="4" id="KW-1185">Reference proteome</keyword>
<reference evidence="3 4" key="1">
    <citation type="submission" date="2021-03" db="EMBL/GenBank/DDBJ databases">
        <title>Fibrella sp. HMF5405 genome sequencing and assembly.</title>
        <authorList>
            <person name="Kang H."/>
            <person name="Kim H."/>
            <person name="Bae S."/>
            <person name="Joh K."/>
        </authorList>
    </citation>
    <scope>NUCLEOTIDE SEQUENCE [LARGE SCALE GENOMIC DNA]</scope>
    <source>
        <strain evidence="3 4">HMF5405</strain>
    </source>
</reference>
<accession>A0ABS3JPK5</accession>
<gene>
    <name evidence="3" type="ORF">J2I46_22735</name>
</gene>
<feature type="domain" description="Ricin B lectin" evidence="2">
    <location>
        <begin position="66"/>
        <end position="153"/>
    </location>
</feature>
<dbReference type="Gene3D" id="2.80.10.50">
    <property type="match status" value="1"/>
</dbReference>
<feature type="chain" id="PRO_5045559068" evidence="1">
    <location>
        <begin position="24"/>
        <end position="175"/>
    </location>
</feature>
<dbReference type="Proteomes" id="UP000664628">
    <property type="component" value="Unassembled WGS sequence"/>
</dbReference>
<feature type="signal peptide" evidence="1">
    <location>
        <begin position="1"/>
        <end position="23"/>
    </location>
</feature>
<dbReference type="Pfam" id="PF14200">
    <property type="entry name" value="RicinB_lectin_2"/>
    <property type="match status" value="1"/>
</dbReference>
<dbReference type="InterPro" id="IPR000772">
    <property type="entry name" value="Ricin_B_lectin"/>
</dbReference>
<dbReference type="RefSeq" id="WP_207331355.1">
    <property type="nucleotide sequence ID" value="NZ_JAFMYW010000007.1"/>
</dbReference>
<evidence type="ECO:0000313" key="3">
    <source>
        <dbReference type="EMBL" id="MBO0951418.1"/>
    </source>
</evidence>
<evidence type="ECO:0000313" key="4">
    <source>
        <dbReference type="Proteomes" id="UP000664628"/>
    </source>
</evidence>
<organism evidence="3 4">
    <name type="scientific">Fibrella forsythiae</name>
    <dbReference type="NCBI Taxonomy" id="2817061"/>
    <lineage>
        <taxon>Bacteria</taxon>
        <taxon>Pseudomonadati</taxon>
        <taxon>Bacteroidota</taxon>
        <taxon>Cytophagia</taxon>
        <taxon>Cytophagales</taxon>
        <taxon>Spirosomataceae</taxon>
        <taxon>Fibrella</taxon>
    </lineage>
</organism>
<dbReference type="InterPro" id="IPR035992">
    <property type="entry name" value="Ricin_B-like_lectins"/>
</dbReference>
<sequence>MRKHLLLGLCLLYALLNQTTLFAQAIKGTYAIKNVQTGMLLRVEDANRKDGTPIVLYNPVNWKCMTWDFQQTSVVDGSSSYKLKNLFTSKTLQPVEADLKAGVALEQRPLSAVGAKQEWEFIPVAANTYLIRLKGTQLYITPADEKGSTNSRVILTGKQTGQLQHWTIYEQHPTS</sequence>
<name>A0ABS3JPK5_9BACT</name>
<dbReference type="EMBL" id="JAFMYW010000007">
    <property type="protein sequence ID" value="MBO0951418.1"/>
    <property type="molecule type" value="Genomic_DNA"/>
</dbReference>
<dbReference type="CDD" id="cd00161">
    <property type="entry name" value="beta-trefoil_Ricin-like"/>
    <property type="match status" value="1"/>
</dbReference>
<proteinExistence type="predicted"/>
<dbReference type="SUPFAM" id="SSF50370">
    <property type="entry name" value="Ricin B-like lectins"/>
    <property type="match status" value="1"/>
</dbReference>